<evidence type="ECO:0000256" key="2">
    <source>
        <dbReference type="SAM" id="SignalP"/>
    </source>
</evidence>
<keyword evidence="4" id="KW-1185">Reference proteome</keyword>
<reference evidence="3 4" key="1">
    <citation type="submission" date="2019-02" db="EMBL/GenBank/DDBJ databases">
        <title>Deep-cultivation of Planctomycetes and their phenomic and genomic characterization uncovers novel biology.</title>
        <authorList>
            <person name="Wiegand S."/>
            <person name="Jogler M."/>
            <person name="Boedeker C."/>
            <person name="Pinto D."/>
            <person name="Vollmers J."/>
            <person name="Rivas-Marin E."/>
            <person name="Kohn T."/>
            <person name="Peeters S.H."/>
            <person name="Heuer A."/>
            <person name="Rast P."/>
            <person name="Oberbeckmann S."/>
            <person name="Bunk B."/>
            <person name="Jeske O."/>
            <person name="Meyerdierks A."/>
            <person name="Storesund J.E."/>
            <person name="Kallscheuer N."/>
            <person name="Luecker S."/>
            <person name="Lage O.M."/>
            <person name="Pohl T."/>
            <person name="Merkel B.J."/>
            <person name="Hornburger P."/>
            <person name="Mueller R.-W."/>
            <person name="Bruemmer F."/>
            <person name="Labrenz M."/>
            <person name="Spormann A.M."/>
            <person name="Op den Camp H."/>
            <person name="Overmann J."/>
            <person name="Amann R."/>
            <person name="Jetten M.S.M."/>
            <person name="Mascher T."/>
            <person name="Medema M.H."/>
            <person name="Devos D.P."/>
            <person name="Kaster A.-K."/>
            <person name="Ovreas L."/>
            <person name="Rohde M."/>
            <person name="Galperin M.Y."/>
            <person name="Jogler C."/>
        </authorList>
    </citation>
    <scope>NUCLEOTIDE SEQUENCE [LARGE SCALE GENOMIC DNA]</scope>
    <source>
        <strain evidence="3 4">Poly30</strain>
    </source>
</reference>
<protein>
    <submittedName>
        <fullName evidence="3">Uncharacterized protein</fullName>
    </submittedName>
</protein>
<dbReference type="Proteomes" id="UP000320390">
    <property type="component" value="Chromosome"/>
</dbReference>
<sequence precursor="true">MRDHLTLSLSLLLLLGAATAGSVSALVPAFSASAGDPMVEKAVGRIAEVEAAEKALAAGDKKKAELLLNQLGWATKRLNAVVQQSTPEWKAAMKRHNEVLKKLETKRDAKPAPAPSSPPATPPATPPTGGNGTGTPPKPAPPKPAPPKPAPSTGKVYDHEKVVRLHEDVNRAFENAKAIPIKFFLDANRVNGMKKEIAGFRERLAAFPESHENVQVVQGNIDLYENSVNGVLEKIAADRAAEPVVTQKLDGLMDKYSDENFPTRIEPPYSETQIRAWATELHLRRTKKIPEDLAWLQSVEGNLAVKPGRVASLANALTGTETRKINESERYVVDGLDGFAADGVRVAEDLLQIDPGDENKMQQHVLGEGQLARNMEMLATMRHRAEMARILDKTLERENPPSRDAQVQKMDLAKGHLEELAKIGLAEMRMPKAASTSEELRNAAEETLKKKDYEVGEWTRLVISGDLREHKKREGWIDFDTVTTSVTFYDYEWKEFFVTTAEPIGDETWLFFNRLRFYTSGDSTTPLNRWILADRIKTTPILPENLDK</sequence>
<organism evidence="3 4">
    <name type="scientific">Saltatorellus ferox</name>
    <dbReference type="NCBI Taxonomy" id="2528018"/>
    <lineage>
        <taxon>Bacteria</taxon>
        <taxon>Pseudomonadati</taxon>
        <taxon>Planctomycetota</taxon>
        <taxon>Planctomycetia</taxon>
        <taxon>Planctomycetia incertae sedis</taxon>
        <taxon>Saltatorellus</taxon>
    </lineage>
</organism>
<feature type="compositionally biased region" description="Pro residues" evidence="1">
    <location>
        <begin position="112"/>
        <end position="126"/>
    </location>
</feature>
<dbReference type="AlphaFoldDB" id="A0A518EZ60"/>
<dbReference type="RefSeq" id="WP_419190596.1">
    <property type="nucleotide sequence ID" value="NZ_CP036434.1"/>
</dbReference>
<proteinExistence type="predicted"/>
<accession>A0A518EZ60</accession>
<gene>
    <name evidence="3" type="ORF">Poly30_49220</name>
</gene>
<feature type="chain" id="PRO_5021992202" evidence="2">
    <location>
        <begin position="26"/>
        <end position="548"/>
    </location>
</feature>
<feature type="region of interest" description="Disordered" evidence="1">
    <location>
        <begin position="105"/>
        <end position="155"/>
    </location>
</feature>
<feature type="compositionally biased region" description="Pro residues" evidence="1">
    <location>
        <begin position="136"/>
        <end position="150"/>
    </location>
</feature>
<evidence type="ECO:0000313" key="4">
    <source>
        <dbReference type="Proteomes" id="UP000320390"/>
    </source>
</evidence>
<evidence type="ECO:0000313" key="3">
    <source>
        <dbReference type="EMBL" id="QDV09364.1"/>
    </source>
</evidence>
<name>A0A518EZ60_9BACT</name>
<feature type="signal peptide" evidence="2">
    <location>
        <begin position="1"/>
        <end position="25"/>
    </location>
</feature>
<keyword evidence="2" id="KW-0732">Signal</keyword>
<dbReference type="EMBL" id="CP036434">
    <property type="protein sequence ID" value="QDV09364.1"/>
    <property type="molecule type" value="Genomic_DNA"/>
</dbReference>
<evidence type="ECO:0000256" key="1">
    <source>
        <dbReference type="SAM" id="MobiDB-lite"/>
    </source>
</evidence>